<evidence type="ECO:0000313" key="3">
    <source>
        <dbReference type="EMBL" id="KAK0649017.1"/>
    </source>
</evidence>
<evidence type="ECO:0000256" key="2">
    <source>
        <dbReference type="SAM" id="Phobius"/>
    </source>
</evidence>
<feature type="region of interest" description="Disordered" evidence="1">
    <location>
        <begin position="1"/>
        <end position="22"/>
    </location>
</feature>
<evidence type="ECO:0000313" key="4">
    <source>
        <dbReference type="Proteomes" id="UP001174936"/>
    </source>
</evidence>
<feature type="compositionally biased region" description="Basic and acidic residues" evidence="1">
    <location>
        <begin position="187"/>
        <end position="198"/>
    </location>
</feature>
<evidence type="ECO:0000256" key="1">
    <source>
        <dbReference type="SAM" id="MobiDB-lite"/>
    </source>
</evidence>
<comment type="caution">
    <text evidence="3">The sequence shown here is derived from an EMBL/GenBank/DDBJ whole genome shotgun (WGS) entry which is preliminary data.</text>
</comment>
<organism evidence="3 4">
    <name type="scientific">Cercophora newfieldiana</name>
    <dbReference type="NCBI Taxonomy" id="92897"/>
    <lineage>
        <taxon>Eukaryota</taxon>
        <taxon>Fungi</taxon>
        <taxon>Dikarya</taxon>
        <taxon>Ascomycota</taxon>
        <taxon>Pezizomycotina</taxon>
        <taxon>Sordariomycetes</taxon>
        <taxon>Sordariomycetidae</taxon>
        <taxon>Sordariales</taxon>
        <taxon>Lasiosphaeriaceae</taxon>
        <taxon>Cercophora</taxon>
    </lineage>
</organism>
<proteinExistence type="predicted"/>
<keyword evidence="2" id="KW-0472">Membrane</keyword>
<sequence>MRIPKIITARAPEPEPEPAAGSALDAVLSGQLQSALAAPPAAIIPAVSTAPVPVPVPTPTTVPAVPVVPAVPAASIAALAAALAAALSAPPAATPAVPALPALPPQPPATFERSPWHMGEARPGDDFLCWVIFVSMPMMMLLLILIDIHRKYWAPYDSRLRRLWRMIRPEQVNPLLVSSAAGKKPAAAKEEGAVDPEKGLFVSNAPAGKEPGVVVPEEGAEEEGKGKGKQVVTNTTPTTMASADFTFSSTATTAGVGENRRGSPSFLRDSPILS</sequence>
<name>A0AA39YCM6_9PEZI</name>
<reference evidence="3" key="1">
    <citation type="submission" date="2023-06" db="EMBL/GenBank/DDBJ databases">
        <title>Genome-scale phylogeny and comparative genomics of the fungal order Sordariales.</title>
        <authorList>
            <consortium name="Lawrence Berkeley National Laboratory"/>
            <person name="Hensen N."/>
            <person name="Bonometti L."/>
            <person name="Westerberg I."/>
            <person name="Brannstrom I.O."/>
            <person name="Guillou S."/>
            <person name="Cros-Aarteil S."/>
            <person name="Calhoun S."/>
            <person name="Haridas S."/>
            <person name="Kuo A."/>
            <person name="Mondo S."/>
            <person name="Pangilinan J."/>
            <person name="Riley R."/>
            <person name="Labutti K."/>
            <person name="Andreopoulos B."/>
            <person name="Lipzen A."/>
            <person name="Chen C."/>
            <person name="Yanf M."/>
            <person name="Daum C."/>
            <person name="Ng V."/>
            <person name="Clum A."/>
            <person name="Steindorff A."/>
            <person name="Ohm R."/>
            <person name="Martin F."/>
            <person name="Silar P."/>
            <person name="Natvig D."/>
            <person name="Lalanne C."/>
            <person name="Gautier V."/>
            <person name="Ament-Velasquez S.L."/>
            <person name="Kruys A."/>
            <person name="Hutchinson M.I."/>
            <person name="Powell A.J."/>
            <person name="Barry K."/>
            <person name="Miller A.N."/>
            <person name="Grigoriev I.V."/>
            <person name="Debuchy R."/>
            <person name="Gladieux P."/>
            <person name="Thoren M.H."/>
            <person name="Johannesson H."/>
        </authorList>
    </citation>
    <scope>NUCLEOTIDE SEQUENCE</scope>
    <source>
        <strain evidence="3">SMH2532-1</strain>
    </source>
</reference>
<feature type="region of interest" description="Disordered" evidence="1">
    <location>
        <begin position="179"/>
        <end position="234"/>
    </location>
</feature>
<feature type="compositionally biased region" description="Low complexity" evidence="1">
    <location>
        <begin position="205"/>
        <end position="217"/>
    </location>
</feature>
<gene>
    <name evidence="3" type="ORF">B0T16DRAFT_491730</name>
</gene>
<feature type="transmembrane region" description="Helical" evidence="2">
    <location>
        <begin position="127"/>
        <end position="146"/>
    </location>
</feature>
<feature type="region of interest" description="Disordered" evidence="1">
    <location>
        <begin position="249"/>
        <end position="274"/>
    </location>
</feature>
<dbReference type="AlphaFoldDB" id="A0AA39YCM6"/>
<keyword evidence="2" id="KW-0812">Transmembrane</keyword>
<dbReference type="Proteomes" id="UP001174936">
    <property type="component" value="Unassembled WGS sequence"/>
</dbReference>
<dbReference type="EMBL" id="JAULSV010000003">
    <property type="protein sequence ID" value="KAK0649017.1"/>
    <property type="molecule type" value="Genomic_DNA"/>
</dbReference>
<accession>A0AA39YCM6</accession>
<keyword evidence="2" id="KW-1133">Transmembrane helix</keyword>
<protein>
    <submittedName>
        <fullName evidence="3">Uncharacterized protein</fullName>
    </submittedName>
</protein>
<keyword evidence="4" id="KW-1185">Reference proteome</keyword>